<sequence length="334" mass="35062">MRGGLSIVSVMAGMFFAAISGSGAATTAAVGSSLVPELRRKGYDPASAASLIAASGTIGVVIPPSVPMIIYAVIAQQSVSKLFLNGFIPGVAMGLGLMAIAIVQAYKRQYPHGTALSLATIWYTFKDASWGLMTPVIILGGIFSGIFTPSEAAVVAVNYALLVSLFVYRDLTPKAIYYVLIRSAITTSVIMLVIAMSAVLSWTLSSWQVPGAIAQAVLSLSENPYVIMLLIVGVILLTGVFIETASALIILTPVLLPLILQLGIDPIHFGLIIVMGLAIGMITPPVAINLYVASSVTRLPLEQITRAIIPYLLGLIGVLLLVLYVPMLMGWSGS</sequence>
<evidence type="ECO:0000256" key="2">
    <source>
        <dbReference type="ARBA" id="ARBA00022475"/>
    </source>
</evidence>
<evidence type="ECO:0000313" key="10">
    <source>
        <dbReference type="Proteomes" id="UP000588806"/>
    </source>
</evidence>
<dbReference type="InterPro" id="IPR010656">
    <property type="entry name" value="DctM"/>
</dbReference>
<dbReference type="PANTHER" id="PTHR33362">
    <property type="entry name" value="SIALIC ACID TRAP TRANSPORTER PERMEASE PROTEIN SIAT-RELATED"/>
    <property type="match status" value="1"/>
</dbReference>
<feature type="transmembrane region" description="Helical" evidence="7">
    <location>
        <begin position="225"/>
        <end position="256"/>
    </location>
</feature>
<keyword evidence="5 7" id="KW-1133">Transmembrane helix</keyword>
<evidence type="ECO:0000256" key="5">
    <source>
        <dbReference type="ARBA" id="ARBA00022989"/>
    </source>
</evidence>
<keyword evidence="4 7" id="KW-0812">Transmembrane</keyword>
<dbReference type="NCBIfam" id="TIGR00786">
    <property type="entry name" value="dctM"/>
    <property type="match status" value="1"/>
</dbReference>
<evidence type="ECO:0000256" key="4">
    <source>
        <dbReference type="ARBA" id="ARBA00022692"/>
    </source>
</evidence>
<comment type="subcellular location">
    <subcellularLocation>
        <location evidence="1 7">Cell inner membrane</location>
        <topology evidence="1 7">Multi-pass membrane protein</topology>
    </subcellularLocation>
</comment>
<feature type="transmembrane region" description="Helical" evidence="7">
    <location>
        <begin position="268"/>
        <end position="288"/>
    </location>
</feature>
<keyword evidence="6 7" id="KW-0472">Membrane</keyword>
<keyword evidence="2" id="KW-1003">Cell membrane</keyword>
<comment type="function">
    <text evidence="7">Part of the tripartite ATP-independent periplasmic (TRAP) transport system.</text>
</comment>
<comment type="similarity">
    <text evidence="7">Belongs to the TRAP transporter large permease family.</text>
</comment>
<accession>A0A7Y3XBU8</accession>
<dbReference type="Pfam" id="PF06808">
    <property type="entry name" value="DctM"/>
    <property type="match status" value="1"/>
</dbReference>
<keyword evidence="10" id="KW-1185">Reference proteome</keyword>
<comment type="caution">
    <text evidence="9">The sequence shown here is derived from an EMBL/GenBank/DDBJ whole genome shotgun (WGS) entry which is preliminary data.</text>
</comment>
<dbReference type="Proteomes" id="UP000588806">
    <property type="component" value="Unassembled WGS sequence"/>
</dbReference>
<feature type="domain" description="TRAP C4-dicarboxylate transport system permease DctM subunit" evidence="8">
    <location>
        <begin position="1"/>
        <end position="327"/>
    </location>
</feature>
<evidence type="ECO:0000259" key="8">
    <source>
        <dbReference type="Pfam" id="PF06808"/>
    </source>
</evidence>
<dbReference type="GO" id="GO:0005886">
    <property type="term" value="C:plasma membrane"/>
    <property type="evidence" value="ECO:0007669"/>
    <property type="project" value="UniProtKB-SubCell"/>
</dbReference>
<feature type="transmembrane region" description="Helical" evidence="7">
    <location>
        <begin position="86"/>
        <end position="106"/>
    </location>
</feature>
<proteinExistence type="inferred from homology"/>
<feature type="transmembrane region" description="Helical" evidence="7">
    <location>
        <begin position="127"/>
        <end position="146"/>
    </location>
</feature>
<evidence type="ECO:0000256" key="1">
    <source>
        <dbReference type="ARBA" id="ARBA00004429"/>
    </source>
</evidence>
<feature type="transmembrane region" description="Helical" evidence="7">
    <location>
        <begin position="51"/>
        <end position="74"/>
    </location>
</feature>
<comment type="caution">
    <text evidence="7">Lacks conserved residue(s) required for the propagation of feature annotation.</text>
</comment>
<evidence type="ECO:0000256" key="3">
    <source>
        <dbReference type="ARBA" id="ARBA00022519"/>
    </source>
</evidence>
<dbReference type="AlphaFoldDB" id="A0A7Y3XBU8"/>
<dbReference type="GO" id="GO:0022857">
    <property type="term" value="F:transmembrane transporter activity"/>
    <property type="evidence" value="ECO:0007669"/>
    <property type="project" value="UniProtKB-UniRule"/>
</dbReference>
<keyword evidence="3 7" id="KW-0997">Cell inner membrane</keyword>
<evidence type="ECO:0000256" key="7">
    <source>
        <dbReference type="RuleBase" id="RU369079"/>
    </source>
</evidence>
<dbReference type="EMBL" id="JABFHI010000006">
    <property type="protein sequence ID" value="NOG32625.1"/>
    <property type="molecule type" value="Genomic_DNA"/>
</dbReference>
<comment type="subunit">
    <text evidence="7">The complex comprises the extracytoplasmic solute receptor protein and the two transmembrane proteins.</text>
</comment>
<evidence type="ECO:0000256" key="6">
    <source>
        <dbReference type="ARBA" id="ARBA00023136"/>
    </source>
</evidence>
<dbReference type="InterPro" id="IPR004681">
    <property type="entry name" value="TRAP_DctM"/>
</dbReference>
<name>A0A7Y3XBU8_9GAMM</name>
<organism evidence="9 10">
    <name type="scientific">Vreelandella azerica</name>
    <dbReference type="NCBI Taxonomy" id="2732867"/>
    <lineage>
        <taxon>Bacteria</taxon>
        <taxon>Pseudomonadati</taxon>
        <taxon>Pseudomonadota</taxon>
        <taxon>Gammaproteobacteria</taxon>
        <taxon>Oceanospirillales</taxon>
        <taxon>Halomonadaceae</taxon>
        <taxon>Vreelandella</taxon>
    </lineage>
</organism>
<feature type="transmembrane region" description="Helical" evidence="7">
    <location>
        <begin position="308"/>
        <end position="331"/>
    </location>
</feature>
<feature type="non-terminal residue" evidence="9">
    <location>
        <position position="1"/>
    </location>
</feature>
<protein>
    <recommendedName>
        <fullName evidence="7">TRAP transporter large permease protein</fullName>
    </recommendedName>
</protein>
<dbReference type="RefSeq" id="WP_171703078.1">
    <property type="nucleotide sequence ID" value="NZ_JABFHI010000006.1"/>
</dbReference>
<gene>
    <name evidence="9" type="ORF">HLB35_14215</name>
</gene>
<feature type="transmembrane region" description="Helical" evidence="7">
    <location>
        <begin position="6"/>
        <end position="30"/>
    </location>
</feature>
<dbReference type="PANTHER" id="PTHR33362:SF3">
    <property type="entry name" value="SIALIC ACID TRAP TRANSPORTER PERMEASE PROTEIN SIAT"/>
    <property type="match status" value="1"/>
</dbReference>
<feature type="transmembrane region" description="Helical" evidence="7">
    <location>
        <begin position="180"/>
        <end position="205"/>
    </location>
</feature>
<keyword evidence="7" id="KW-0813">Transport</keyword>
<reference evidence="9 10" key="1">
    <citation type="submission" date="2020-05" db="EMBL/GenBank/DDBJ databases">
        <authorList>
            <person name="Ruan W."/>
            <person name="Jeon C.O."/>
            <person name="Chun B.H."/>
        </authorList>
    </citation>
    <scope>NUCLEOTIDE SEQUENCE [LARGE SCALE GENOMIC DNA]</scope>
    <source>
        <strain evidence="9 10">TBZ9</strain>
    </source>
</reference>
<evidence type="ECO:0000313" key="9">
    <source>
        <dbReference type="EMBL" id="NOG32625.1"/>
    </source>
</evidence>
<reference evidence="9 10" key="2">
    <citation type="submission" date="2020-06" db="EMBL/GenBank/DDBJ databases">
        <title>Halomonas songnenensis sp. nov., a moderately halophilic bacterium isolated from saline and alkaline soils.</title>
        <authorList>
            <person name="Jiang J."/>
            <person name="Pan Y."/>
        </authorList>
    </citation>
    <scope>NUCLEOTIDE SEQUENCE [LARGE SCALE GENOMIC DNA]</scope>
    <source>
        <strain evidence="9 10">TBZ9</strain>
    </source>
</reference>